<feature type="binding site" evidence="11">
    <location>
        <position position="489"/>
    </location>
    <ligand>
        <name>alpha-D-mannose 1-phosphate</name>
        <dbReference type="ChEBI" id="CHEBI:58409"/>
    </ligand>
</feature>
<dbReference type="EC" id="5.4.2.8" evidence="5 14"/>
<dbReference type="SUPFAM" id="SSF56784">
    <property type="entry name" value="HAD-like"/>
    <property type="match status" value="1"/>
</dbReference>
<feature type="repeat" description="WD" evidence="13">
    <location>
        <begin position="248"/>
        <end position="280"/>
    </location>
</feature>
<dbReference type="InterPro" id="IPR005002">
    <property type="entry name" value="PMM"/>
</dbReference>
<dbReference type="SFLD" id="SFLDG01143">
    <property type="entry name" value="C2.B.3:_Phosphomannomutase_Lik"/>
    <property type="match status" value="1"/>
</dbReference>
<proteinExistence type="inferred from homology"/>
<dbReference type="GO" id="GO:0004615">
    <property type="term" value="F:phosphomannomutase activity"/>
    <property type="evidence" value="ECO:0007669"/>
    <property type="project" value="UniProtKB-EC"/>
</dbReference>
<dbReference type="Pfam" id="PF00400">
    <property type="entry name" value="WD40"/>
    <property type="match status" value="3"/>
</dbReference>
<keyword evidence="6 14" id="KW-0963">Cytoplasm</keyword>
<name>D8M5X9_BLAHO</name>
<dbReference type="GO" id="GO:0005829">
    <property type="term" value="C:cytosol"/>
    <property type="evidence" value="ECO:0007669"/>
    <property type="project" value="TreeGrafter"/>
</dbReference>
<evidence type="ECO:0000256" key="13">
    <source>
        <dbReference type="PROSITE-ProRule" id="PRU00221"/>
    </source>
</evidence>
<dbReference type="PANTHER" id="PTHR10466:SF0">
    <property type="entry name" value="PHOSPHOMANNOMUTASE"/>
    <property type="match status" value="1"/>
</dbReference>
<keyword evidence="7 12" id="KW-0479">Metal-binding</keyword>
<dbReference type="PANTHER" id="PTHR10466">
    <property type="entry name" value="PHOSPHOMANNOMUTASE"/>
    <property type="match status" value="1"/>
</dbReference>
<dbReference type="Gene3D" id="3.30.1240.20">
    <property type="match status" value="1"/>
</dbReference>
<gene>
    <name evidence="15" type="ORF">GSBLH_T00003425001</name>
</gene>
<dbReference type="InterPro" id="IPR036412">
    <property type="entry name" value="HAD-like_sf"/>
</dbReference>
<evidence type="ECO:0000256" key="9">
    <source>
        <dbReference type="ARBA" id="ARBA00023235"/>
    </source>
</evidence>
<dbReference type="InterPro" id="IPR023214">
    <property type="entry name" value="HAD_sf"/>
</dbReference>
<dbReference type="InterPro" id="IPR006379">
    <property type="entry name" value="HAD-SF_hydro_IIB"/>
</dbReference>
<dbReference type="InterPro" id="IPR001680">
    <property type="entry name" value="WD40_rpt"/>
</dbReference>
<comment type="catalytic activity">
    <reaction evidence="14">
        <text>alpha-D-mannose 1-phosphate = D-mannose 6-phosphate</text>
        <dbReference type="Rhea" id="RHEA:11140"/>
        <dbReference type="ChEBI" id="CHEBI:58409"/>
        <dbReference type="ChEBI" id="CHEBI:58735"/>
        <dbReference type="EC" id="5.4.2.8"/>
    </reaction>
</comment>
<dbReference type="InterPro" id="IPR036322">
    <property type="entry name" value="WD40_repeat_dom_sf"/>
</dbReference>
<dbReference type="InterPro" id="IPR015943">
    <property type="entry name" value="WD40/YVTN_repeat-like_dom_sf"/>
</dbReference>
<dbReference type="SUPFAM" id="SSF50978">
    <property type="entry name" value="WD40 repeat-like"/>
    <property type="match status" value="1"/>
</dbReference>
<evidence type="ECO:0000313" key="16">
    <source>
        <dbReference type="Proteomes" id="UP000008312"/>
    </source>
</evidence>
<comment type="function">
    <text evidence="14">Involved in the synthesis of the GDP-mannose and dolichol-phosphate-mannose required for a number of critical mannosyl transfer reactions.</text>
</comment>
<dbReference type="Pfam" id="PF03332">
    <property type="entry name" value="PMM"/>
    <property type="match status" value="1"/>
</dbReference>
<dbReference type="Gene3D" id="3.40.50.1000">
    <property type="entry name" value="HAD superfamily/HAD-like"/>
    <property type="match status" value="1"/>
</dbReference>
<keyword evidence="16" id="KW-1185">Reference proteome</keyword>
<feature type="binding site" evidence="11">
    <location>
        <position position="331"/>
    </location>
    <ligand>
        <name>alpha-D-mannose 1-phosphate</name>
        <dbReference type="ChEBI" id="CHEBI:58409"/>
    </ligand>
</feature>
<dbReference type="AlphaFoldDB" id="D8M5X9"/>
<evidence type="ECO:0000313" key="15">
    <source>
        <dbReference type="EMBL" id="CBK23578.2"/>
    </source>
</evidence>
<evidence type="ECO:0000256" key="5">
    <source>
        <dbReference type="ARBA" id="ARBA00012730"/>
    </source>
</evidence>
<evidence type="ECO:0000256" key="7">
    <source>
        <dbReference type="ARBA" id="ARBA00022723"/>
    </source>
</evidence>
<comment type="similarity">
    <text evidence="3 14">Belongs to the eukaryotic PMM family.</text>
</comment>
<dbReference type="PROSITE" id="PS50294">
    <property type="entry name" value="WD_REPEATS_REGION"/>
    <property type="match status" value="2"/>
</dbReference>
<comment type="cofactor">
    <cofactor evidence="12">
        <name>Mg(2+)</name>
        <dbReference type="ChEBI" id="CHEBI:18420"/>
    </cofactor>
</comment>
<feature type="binding site" evidence="12">
    <location>
        <position position="322"/>
    </location>
    <ligand>
        <name>Mg(2+)</name>
        <dbReference type="ChEBI" id="CHEBI:18420"/>
        <label>1</label>
    </ligand>
</feature>
<evidence type="ECO:0000256" key="8">
    <source>
        <dbReference type="ARBA" id="ARBA00022842"/>
    </source>
</evidence>
<evidence type="ECO:0000256" key="11">
    <source>
        <dbReference type="PIRSR" id="PIRSR605002-2"/>
    </source>
</evidence>
<dbReference type="NCBIfam" id="TIGR01484">
    <property type="entry name" value="HAD-SF-IIB"/>
    <property type="match status" value="1"/>
</dbReference>
<feature type="active site" description="Proton donor/acceptor" evidence="10">
    <location>
        <position position="324"/>
    </location>
</feature>
<dbReference type="InParanoid" id="D8M5X9"/>
<evidence type="ECO:0000256" key="6">
    <source>
        <dbReference type="ARBA" id="ARBA00022490"/>
    </source>
</evidence>
<sequence>MQSSIQSIPSGHREFISDTAFDYYGKRLVSASANGHLRVWNEVDGEFKLQTEIEAYSSLISRVDWAHPVFGQLFAACFHNDTVVIYQECIDCNKRKEWKERCQISTSNTSPLDIAFSPSFFGLNLAICYKDGSVSIYSPTDPFQLREWQCDSWFHTNKEIHCLSWCKSRDKPMSLVIGTDTDAEIWRLGSSNKWELLHYLPDHGGTVRNVAWSNSLGKDYETIATACSDGCIRIFKVTKEGCSLITTLRDHECDVWRIEWNTTGTVLASSGDDNKVRLWKERFDGSWTCVKEIGSESVYFVCYKIVSVSMDPSPKKVIALFDVDGTLSESRKVAPPEIPAFLKKLLTKVDVGIVGGSDLSKQQEQLGKDITTYVTYSFSENGLVAYHNGKEFHHTFLTDVYSNEKLNKFINFVLRYLSELDIPVKRGTFIEFRSGMINICPIGRNCTQSERDAFGLYDQEHHIREKMVATLEKEFPDYNFVYLIGGQISFDVVPKGWDKTYCLQFLGDYDEIHFFGDKTGPKGNDYEIFTDPRTIGHTVTGPFDTIKQCEELFFH</sequence>
<dbReference type="GO" id="GO:0006013">
    <property type="term" value="P:mannose metabolic process"/>
    <property type="evidence" value="ECO:0007669"/>
    <property type="project" value="TreeGrafter"/>
</dbReference>
<dbReference type="GO" id="GO:0009298">
    <property type="term" value="P:GDP-mannose biosynthetic process"/>
    <property type="evidence" value="ECO:0007669"/>
    <property type="project" value="UniProtKB-UniPathway"/>
</dbReference>
<evidence type="ECO:0000256" key="14">
    <source>
        <dbReference type="RuleBase" id="RU361118"/>
    </source>
</evidence>
<evidence type="ECO:0000256" key="2">
    <source>
        <dbReference type="ARBA" id="ARBA00004699"/>
    </source>
</evidence>
<accession>D8M5X9</accession>
<feature type="binding site" evidence="12">
    <location>
        <position position="517"/>
    </location>
    <ligand>
        <name>Mg(2+)</name>
        <dbReference type="ChEBI" id="CHEBI:18420"/>
        <label>1</label>
    </ligand>
</feature>
<dbReference type="UniPathway" id="UPA00126">
    <property type="reaction ID" value="UER00424"/>
</dbReference>
<feature type="binding site" evidence="12">
    <location>
        <position position="531"/>
    </location>
    <ligand>
        <name>Mg(2+)</name>
        <dbReference type="ChEBI" id="CHEBI:18420"/>
        <label>1</label>
    </ligand>
</feature>
<reference evidence="15" key="1">
    <citation type="submission" date="2010-02" db="EMBL/GenBank/DDBJ databases">
        <title>Sequencing and annotation of the Blastocystis hominis genome.</title>
        <authorList>
            <person name="Wincker P."/>
        </authorList>
    </citation>
    <scope>NUCLEOTIDE SEQUENCE</scope>
    <source>
        <strain evidence="15">Singapore isolate B</strain>
    </source>
</reference>
<evidence type="ECO:0000256" key="3">
    <source>
        <dbReference type="ARBA" id="ARBA00009736"/>
    </source>
</evidence>
<evidence type="ECO:0000256" key="10">
    <source>
        <dbReference type="PIRSR" id="PIRSR605002-1"/>
    </source>
</evidence>
<dbReference type="Gene3D" id="2.130.10.10">
    <property type="entry name" value="YVTN repeat-like/Quinoprotein amine dehydrogenase"/>
    <property type="match status" value="1"/>
</dbReference>
<feature type="repeat" description="WD" evidence="13">
    <location>
        <begin position="9"/>
        <end position="41"/>
    </location>
</feature>
<dbReference type="SFLD" id="SFLDG01140">
    <property type="entry name" value="C2.B:_Phosphomannomutase_and_P"/>
    <property type="match status" value="1"/>
</dbReference>
<dbReference type="GeneID" id="24920526"/>
<keyword evidence="9 14" id="KW-0413">Isomerase</keyword>
<dbReference type="OrthoDB" id="10264771at2759"/>
<dbReference type="SMART" id="SM00320">
    <property type="entry name" value="WD40"/>
    <property type="match status" value="6"/>
</dbReference>
<dbReference type="EMBL" id="FN668661">
    <property type="protein sequence ID" value="CBK23578.2"/>
    <property type="molecule type" value="Genomic_DNA"/>
</dbReference>
<comment type="subcellular location">
    <subcellularLocation>
        <location evidence="1 14">Cytoplasm</location>
    </subcellularLocation>
</comment>
<dbReference type="RefSeq" id="XP_012897626.1">
    <property type="nucleotide sequence ID" value="XM_013042172.1"/>
</dbReference>
<evidence type="ECO:0000256" key="1">
    <source>
        <dbReference type="ARBA" id="ARBA00004496"/>
    </source>
</evidence>
<feature type="binding site" evidence="11">
    <location>
        <position position="433"/>
    </location>
    <ligand>
        <name>alpha-D-mannose 1-phosphate</name>
        <dbReference type="ChEBI" id="CHEBI:58409"/>
    </ligand>
</feature>
<keyword evidence="13" id="KW-0853">WD repeat</keyword>
<dbReference type="CDD" id="cd02585">
    <property type="entry name" value="HAD_PMM"/>
    <property type="match status" value="1"/>
</dbReference>
<feature type="binding site" evidence="11">
    <location>
        <position position="451"/>
    </location>
    <ligand>
        <name>alpha-D-mannose 1-phosphate</name>
        <dbReference type="ChEBI" id="CHEBI:58409"/>
    </ligand>
</feature>
<protein>
    <recommendedName>
        <fullName evidence="5 14">Phosphomannomutase</fullName>
        <ecNumber evidence="5 14">5.4.2.8</ecNumber>
    </recommendedName>
</protein>
<feature type="binding site" evidence="11">
    <location>
        <position position="444"/>
    </location>
    <ligand>
        <name>alpha-D-mannose 1-phosphate</name>
        <dbReference type="ChEBI" id="CHEBI:58409"/>
    </ligand>
</feature>
<dbReference type="InterPro" id="IPR043169">
    <property type="entry name" value="PMM_cap"/>
</dbReference>
<evidence type="ECO:0000256" key="4">
    <source>
        <dbReference type="ARBA" id="ARBA00011738"/>
    </source>
</evidence>
<dbReference type="SFLD" id="SFLDS00003">
    <property type="entry name" value="Haloacid_Dehalogenase"/>
    <property type="match status" value="1"/>
</dbReference>
<feature type="binding site" evidence="12">
    <location>
        <position position="529"/>
    </location>
    <ligand>
        <name>Mg(2+)</name>
        <dbReference type="ChEBI" id="CHEBI:18420"/>
        <label>1</label>
    </ligand>
</feature>
<feature type="active site" description="Nucleophile" evidence="10">
    <location>
        <position position="322"/>
    </location>
</feature>
<dbReference type="GO" id="GO:0006487">
    <property type="term" value="P:protein N-linked glycosylation"/>
    <property type="evidence" value="ECO:0007669"/>
    <property type="project" value="TreeGrafter"/>
</dbReference>
<evidence type="ECO:0000256" key="12">
    <source>
        <dbReference type="PIRSR" id="PIRSR605002-3"/>
    </source>
</evidence>
<dbReference type="SFLD" id="SFLDF00445">
    <property type="entry name" value="alpha-phosphomannomutase"/>
    <property type="match status" value="1"/>
</dbReference>
<dbReference type="PROSITE" id="PS50082">
    <property type="entry name" value="WD_REPEATS_2"/>
    <property type="match status" value="2"/>
</dbReference>
<feature type="binding site" evidence="11">
    <location>
        <position position="491"/>
    </location>
    <ligand>
        <name>alpha-D-mannose 1-phosphate</name>
        <dbReference type="ChEBI" id="CHEBI:58409"/>
    </ligand>
</feature>
<comment type="pathway">
    <text evidence="2 14">Nucleotide-sugar biosynthesis; GDP-alpha-D-mannose biosynthesis; alpha-D-mannose 1-phosphate from D-fructose 6-phosphate: step 2/2.</text>
</comment>
<comment type="subunit">
    <text evidence="4 14">Homodimer.</text>
</comment>
<dbReference type="GO" id="GO:0046872">
    <property type="term" value="F:metal ion binding"/>
    <property type="evidence" value="ECO:0007669"/>
    <property type="project" value="UniProtKB-KW"/>
</dbReference>
<organism evidence="15">
    <name type="scientific">Blastocystis hominis</name>
    <dbReference type="NCBI Taxonomy" id="12968"/>
    <lineage>
        <taxon>Eukaryota</taxon>
        <taxon>Sar</taxon>
        <taxon>Stramenopiles</taxon>
        <taxon>Bigyra</taxon>
        <taxon>Opalozoa</taxon>
        <taxon>Opalinata</taxon>
        <taxon>Blastocystidae</taxon>
        <taxon>Blastocystis</taxon>
    </lineage>
</organism>
<keyword evidence="8 12" id="KW-0460">Magnesium</keyword>
<feature type="binding site" evidence="12">
    <location>
        <position position="534"/>
    </location>
    <ligand>
        <name>Mg(2+)</name>
        <dbReference type="ChEBI" id="CHEBI:18420"/>
        <label>1</label>
    </ligand>
</feature>
<dbReference type="Proteomes" id="UP000008312">
    <property type="component" value="Unassembled WGS sequence"/>
</dbReference>
<dbReference type="FunFam" id="3.30.1240.20:FF:000001">
    <property type="entry name" value="Phosphomannomutase"/>
    <property type="match status" value="1"/>
</dbReference>
<feature type="binding site" evidence="12">
    <location>
        <position position="324"/>
    </location>
    <ligand>
        <name>Mg(2+)</name>
        <dbReference type="ChEBI" id="CHEBI:18420"/>
        <label>1</label>
    </ligand>
</feature>